<dbReference type="InterPro" id="IPR049278">
    <property type="entry name" value="MS_channel_C"/>
</dbReference>
<evidence type="ECO:0008006" key="13">
    <source>
        <dbReference type="Google" id="ProtNLM"/>
    </source>
</evidence>
<protein>
    <recommendedName>
        <fullName evidence="13">Mechanosensitive ion channel</fullName>
    </recommendedName>
</protein>
<evidence type="ECO:0000256" key="1">
    <source>
        <dbReference type="ARBA" id="ARBA00004651"/>
    </source>
</evidence>
<dbReference type="InterPro" id="IPR010920">
    <property type="entry name" value="LSM_dom_sf"/>
</dbReference>
<gene>
    <name evidence="11" type="ORF">CFBP7900_24340</name>
</gene>
<keyword evidence="6 7" id="KW-0472">Membrane</keyword>
<keyword evidence="5 7" id="KW-1133">Transmembrane helix</keyword>
<evidence type="ECO:0000256" key="2">
    <source>
        <dbReference type="ARBA" id="ARBA00008017"/>
    </source>
</evidence>
<evidence type="ECO:0000256" key="6">
    <source>
        <dbReference type="ARBA" id="ARBA00023136"/>
    </source>
</evidence>
<dbReference type="SUPFAM" id="SSF82861">
    <property type="entry name" value="Mechanosensitive channel protein MscS (YggB), transmembrane region"/>
    <property type="match status" value="1"/>
</dbReference>
<evidence type="ECO:0000259" key="10">
    <source>
        <dbReference type="Pfam" id="PF21082"/>
    </source>
</evidence>
<evidence type="ECO:0000256" key="5">
    <source>
        <dbReference type="ARBA" id="ARBA00022989"/>
    </source>
</evidence>
<dbReference type="GO" id="GO:0008381">
    <property type="term" value="F:mechanosensitive monoatomic ion channel activity"/>
    <property type="evidence" value="ECO:0007669"/>
    <property type="project" value="UniProtKB-ARBA"/>
</dbReference>
<feature type="transmembrane region" description="Helical" evidence="7">
    <location>
        <begin position="380"/>
        <end position="400"/>
    </location>
</feature>
<comment type="similarity">
    <text evidence="2">Belongs to the MscS (TC 1.A.23) family.</text>
</comment>
<evidence type="ECO:0000313" key="11">
    <source>
        <dbReference type="EMBL" id="CAD0351561.1"/>
    </source>
</evidence>
<organism evidence="11 12">
    <name type="scientific">Xanthomonas hortorum pv. carotae</name>
    <dbReference type="NCBI Taxonomy" id="487904"/>
    <lineage>
        <taxon>Bacteria</taxon>
        <taxon>Pseudomonadati</taxon>
        <taxon>Pseudomonadota</taxon>
        <taxon>Gammaproteobacteria</taxon>
        <taxon>Lysobacterales</taxon>
        <taxon>Lysobacteraceae</taxon>
        <taxon>Xanthomonas</taxon>
    </lineage>
</organism>
<feature type="domain" description="Mechanosensitive ion channel MscS C-terminal" evidence="10">
    <location>
        <begin position="705"/>
        <end position="788"/>
    </location>
</feature>
<evidence type="ECO:0000256" key="3">
    <source>
        <dbReference type="ARBA" id="ARBA00022475"/>
    </source>
</evidence>
<dbReference type="PROSITE" id="PS01246">
    <property type="entry name" value="UPF0003"/>
    <property type="match status" value="1"/>
</dbReference>
<name>A0A6V7EK02_9XANT</name>
<dbReference type="Gene3D" id="1.10.287.1260">
    <property type="match status" value="1"/>
</dbReference>
<dbReference type="SUPFAM" id="SSF82689">
    <property type="entry name" value="Mechanosensitive channel protein MscS (YggB), C-terminal domain"/>
    <property type="match status" value="1"/>
</dbReference>
<dbReference type="SUPFAM" id="SSF50182">
    <property type="entry name" value="Sm-like ribonucleoproteins"/>
    <property type="match status" value="1"/>
</dbReference>
<feature type="chain" id="PRO_5036394519" description="Mechanosensitive ion channel" evidence="8">
    <location>
        <begin position="22"/>
        <end position="819"/>
    </location>
</feature>
<dbReference type="PANTHER" id="PTHR30347:SF1">
    <property type="entry name" value="MECHANOSENSITIVE CHANNEL MSCK"/>
    <property type="match status" value="1"/>
</dbReference>
<keyword evidence="8" id="KW-0732">Signal</keyword>
<dbReference type="AlphaFoldDB" id="A0A6V7EK02"/>
<feature type="signal peptide" evidence="8">
    <location>
        <begin position="1"/>
        <end position="21"/>
    </location>
</feature>
<feature type="domain" description="Mechanosensitive ion channel MscS" evidence="9">
    <location>
        <begin position="631"/>
        <end position="697"/>
    </location>
</feature>
<feature type="transmembrane region" description="Helical" evidence="7">
    <location>
        <begin position="421"/>
        <end position="443"/>
    </location>
</feature>
<dbReference type="Gene3D" id="2.30.30.60">
    <property type="match status" value="1"/>
</dbReference>
<dbReference type="Pfam" id="PF00924">
    <property type="entry name" value="MS_channel_2nd"/>
    <property type="match status" value="1"/>
</dbReference>
<dbReference type="InterPro" id="IPR006685">
    <property type="entry name" value="MscS_channel_2nd"/>
</dbReference>
<sequence length="819" mass="88962">MARFRIHCIAWLLLFGIPAWAQTSAPSPAAAPASAGVATRAIETEILIARADTDERLAMSAIARAGAPDPTLPLAASLELIARSVDARLHQFSPTQLRLLPIMRLESLDRHWHFDARRYARWREAMTLATAPYAADVAELARRRTAWQLTRSQSPGLPDVLLSRIDTLIALLTRAEQALAVPLETQVVLGTRANALESRLRSGQAAVGDAIAYIDRRLLVVEAPPLWQLSPGLAATPAASGNAISTGLRIETDFAAAYNHAHFSNQVATRALQYMSLPLLLLLWYRSRKAAPGMLDAGAARVLGRPWSTWLLLCMLVSLAFEPDAPVLTRQFAMLIALVPVLRLLPPQSRRLLDIWPYAATALFVLSGIGVIFLGNSLAYRLYMLVLGTVALATTAWMLWRAQTRGHRARTGRLGRVLRGAAWLAALLFATAVVSNAIGNVSLGEMLTDAVIDSAYLGLLLFVGISVVLTLLHQALGRPGVQRFTLAHTQSPSILHLLTRLAIGAAGIGWVLYAMDSFRVLRPIYRVLHTVLSHEFGIGDFSLSLGHVLVFVVAIVVASWASRITRLILQHILESRALFARGIGNSIASLASYAVLLLGIVVALSAAGLKGSQLALLFGALGVGIGFGLQNVVNNFVSGLILMFERPIQPGDVVEIGTTQGSVRDIGMRATRIRTFDGADVVVPNGTLLSERLTNWTLLDRSRRIEIKVGVAYGSDPKQLIALLTRCAEQTTGIVDTPPPAAFFEGFGSSTLDFSVRAWTQDYDHWLVIRSTLATYIHDALNAAHIVIPFPQQDVHVRSWPDADEDAIALRTQRHQGDV</sequence>
<feature type="transmembrane region" description="Helical" evidence="7">
    <location>
        <begin position="352"/>
        <end position="374"/>
    </location>
</feature>
<accession>A0A6V7EK02</accession>
<keyword evidence="4 7" id="KW-0812">Transmembrane</keyword>
<evidence type="ECO:0000256" key="4">
    <source>
        <dbReference type="ARBA" id="ARBA00022692"/>
    </source>
</evidence>
<dbReference type="PANTHER" id="PTHR30347">
    <property type="entry name" value="POTASSIUM CHANNEL RELATED"/>
    <property type="match status" value="1"/>
</dbReference>
<feature type="transmembrane region" description="Helical" evidence="7">
    <location>
        <begin position="614"/>
        <end position="633"/>
    </location>
</feature>
<dbReference type="EMBL" id="CAJDKC010000004">
    <property type="protein sequence ID" value="CAD0351553.1"/>
    <property type="molecule type" value="Genomic_DNA"/>
</dbReference>
<feature type="transmembrane region" description="Helical" evidence="7">
    <location>
        <begin position="541"/>
        <end position="561"/>
    </location>
</feature>
<feature type="transmembrane region" description="Helical" evidence="7">
    <location>
        <begin position="327"/>
        <end position="345"/>
    </location>
</feature>
<proteinExistence type="inferred from homology"/>
<dbReference type="InterPro" id="IPR011066">
    <property type="entry name" value="MscS_channel_C_sf"/>
</dbReference>
<comment type="subcellular location">
    <subcellularLocation>
        <location evidence="1">Cell membrane</location>
        <topology evidence="1">Multi-pass membrane protein</topology>
    </subcellularLocation>
</comment>
<dbReference type="Gene3D" id="3.30.70.100">
    <property type="match status" value="1"/>
</dbReference>
<comment type="caution">
    <text evidence="11">The sequence shown here is derived from an EMBL/GenBank/DDBJ whole genome shotgun (WGS) entry which is preliminary data.</text>
</comment>
<dbReference type="RefSeq" id="WP_043889194.1">
    <property type="nucleotide sequence ID" value="NZ_CAJDKC010000004.1"/>
</dbReference>
<feature type="transmembrane region" description="Helical" evidence="7">
    <location>
        <begin position="582"/>
        <end position="608"/>
    </location>
</feature>
<evidence type="ECO:0000313" key="12">
    <source>
        <dbReference type="Proteomes" id="UP000587508"/>
    </source>
</evidence>
<dbReference type="InterPro" id="IPR023408">
    <property type="entry name" value="MscS_beta-dom_sf"/>
</dbReference>
<evidence type="ECO:0000256" key="7">
    <source>
        <dbReference type="SAM" id="Phobius"/>
    </source>
</evidence>
<feature type="transmembrane region" description="Helical" evidence="7">
    <location>
        <begin position="455"/>
        <end position="476"/>
    </location>
</feature>
<keyword evidence="3" id="KW-1003">Cell membrane</keyword>
<dbReference type="InterPro" id="IPR011014">
    <property type="entry name" value="MscS_channel_TM-2"/>
</dbReference>
<feature type="transmembrane region" description="Helical" evidence="7">
    <location>
        <begin position="497"/>
        <end position="515"/>
    </location>
</feature>
<dbReference type="Pfam" id="PF21082">
    <property type="entry name" value="MS_channel_3rd"/>
    <property type="match status" value="1"/>
</dbReference>
<evidence type="ECO:0000256" key="8">
    <source>
        <dbReference type="SAM" id="SignalP"/>
    </source>
</evidence>
<dbReference type="InterPro" id="IPR006686">
    <property type="entry name" value="MscS_channel_CS"/>
</dbReference>
<dbReference type="InterPro" id="IPR052702">
    <property type="entry name" value="MscS-like_channel"/>
</dbReference>
<dbReference type="Proteomes" id="UP000587508">
    <property type="component" value="Unassembled WGS sequence"/>
</dbReference>
<dbReference type="EMBL" id="CAJDKC010000004">
    <property type="protein sequence ID" value="CAD0351561.1"/>
    <property type="molecule type" value="Genomic_DNA"/>
</dbReference>
<evidence type="ECO:0000259" key="9">
    <source>
        <dbReference type="Pfam" id="PF00924"/>
    </source>
</evidence>
<dbReference type="GO" id="GO:0005886">
    <property type="term" value="C:plasma membrane"/>
    <property type="evidence" value="ECO:0007669"/>
    <property type="project" value="UniProtKB-SubCell"/>
</dbReference>
<reference evidence="11 12" key="1">
    <citation type="submission" date="2020-07" db="EMBL/GenBank/DDBJ databases">
        <authorList>
            <person name="Pothier F. J."/>
        </authorList>
    </citation>
    <scope>NUCLEOTIDE SEQUENCE [LARGE SCALE GENOMIC DNA]</scope>
    <source>
        <strain evidence="11 12">CFBP 7900</strain>
    </source>
</reference>